<feature type="domain" description="25S rRNA (uridine-N(3))-methyltransferase BMT5-like" evidence="2">
    <location>
        <begin position="84"/>
        <end position="257"/>
    </location>
</feature>
<dbReference type="GO" id="GO:0070475">
    <property type="term" value="P:rRNA base methylation"/>
    <property type="evidence" value="ECO:0007669"/>
    <property type="project" value="InterPro"/>
</dbReference>
<keyword evidence="4" id="KW-1185">Reference proteome</keyword>
<feature type="compositionally biased region" description="Acidic residues" evidence="1">
    <location>
        <begin position="335"/>
        <end position="345"/>
    </location>
</feature>
<dbReference type="AlphaFoldDB" id="A0AA38RMK7"/>
<evidence type="ECO:0000313" key="4">
    <source>
        <dbReference type="Proteomes" id="UP001174691"/>
    </source>
</evidence>
<feature type="region of interest" description="Disordered" evidence="1">
    <location>
        <begin position="1"/>
        <end position="79"/>
    </location>
</feature>
<dbReference type="GO" id="GO:0070042">
    <property type="term" value="F:rRNA (uridine-N3-)-methyltransferase activity"/>
    <property type="evidence" value="ECO:0007669"/>
    <property type="project" value="InterPro"/>
</dbReference>
<sequence length="345" mass="37866">MGKSKWTVMPKSIGHQSKKAWRDPKAGTASKPSRKNNWNKGQPSSSSTSAAKSAPNNNQPKQRAHQQKQHQEPTIPFSPDDAILLIGEGDLSFAASLVSHHHCSNVTATVLEKNLAELEEKYPHVSGNIIKVLSGSKSNKILFNVDARKMAPLASKKTKDSPEQTGLMDRIIFNFPHVGGKSTDVNRQVRYNQEMLVDFFKRAVPSLAPGGTIVVTLFEGEPYTLWNIRDLARHSGLQVDTSFRFQAAAYPGYHHARTLGVVRNRAGETGGGWKGEERAARSYVFVRKDETPKPVVTGATGANEAPLGKKRKIGGGEEEEEEEEGVKRRRKGDADSDESSSEEEG</sequence>
<reference evidence="3" key="1">
    <citation type="submission" date="2022-07" db="EMBL/GenBank/DDBJ databases">
        <title>Fungi with potential for degradation of polypropylene.</title>
        <authorList>
            <person name="Gostincar C."/>
        </authorList>
    </citation>
    <scope>NUCLEOTIDE SEQUENCE</scope>
    <source>
        <strain evidence="3">EXF-13287</strain>
    </source>
</reference>
<dbReference type="EMBL" id="JANBVN010000190">
    <property type="protein sequence ID" value="KAJ9134054.1"/>
    <property type="molecule type" value="Genomic_DNA"/>
</dbReference>
<evidence type="ECO:0000313" key="3">
    <source>
        <dbReference type="EMBL" id="KAJ9134054.1"/>
    </source>
</evidence>
<dbReference type="Proteomes" id="UP001174691">
    <property type="component" value="Unassembled WGS sequence"/>
</dbReference>
<dbReference type="Gene3D" id="3.40.50.150">
    <property type="entry name" value="Vaccinia Virus protein VP39"/>
    <property type="match status" value="1"/>
</dbReference>
<dbReference type="PANTHER" id="PTHR11538:SF26">
    <property type="entry name" value="FERREDOXIN-FOLD ANTICODON-BINDING DOMAIN-CONTAINING PROTEIN 1"/>
    <property type="match status" value="1"/>
</dbReference>
<dbReference type="GO" id="GO:0005737">
    <property type="term" value="C:cytoplasm"/>
    <property type="evidence" value="ECO:0007669"/>
    <property type="project" value="TreeGrafter"/>
</dbReference>
<protein>
    <submittedName>
        <fullName evidence="3">25S rRNA (Uridine-N(3))-methyltransferase</fullName>
    </submittedName>
</protein>
<feature type="compositionally biased region" description="Low complexity" evidence="1">
    <location>
        <begin position="44"/>
        <end position="54"/>
    </location>
</feature>
<name>A0AA38RMK7_9PEZI</name>
<comment type="caution">
    <text evidence="3">The sequence shown here is derived from an EMBL/GenBank/DDBJ whole genome shotgun (WGS) entry which is preliminary data.</text>
</comment>
<evidence type="ECO:0000259" key="2">
    <source>
        <dbReference type="Pfam" id="PF10354"/>
    </source>
</evidence>
<evidence type="ECO:0000256" key="1">
    <source>
        <dbReference type="SAM" id="MobiDB-lite"/>
    </source>
</evidence>
<dbReference type="InterPro" id="IPR019446">
    <property type="entry name" value="BMT5-like"/>
</dbReference>
<feature type="region of interest" description="Disordered" evidence="1">
    <location>
        <begin position="293"/>
        <end position="345"/>
    </location>
</feature>
<accession>A0AA38RMK7</accession>
<dbReference type="SUPFAM" id="SSF53335">
    <property type="entry name" value="S-adenosyl-L-methionine-dependent methyltransferases"/>
    <property type="match status" value="1"/>
</dbReference>
<proteinExistence type="predicted"/>
<dbReference type="PANTHER" id="PTHR11538">
    <property type="entry name" value="PHENYLALANYL-TRNA SYNTHETASE"/>
    <property type="match status" value="1"/>
</dbReference>
<dbReference type="Pfam" id="PF10354">
    <property type="entry name" value="BMT5-like"/>
    <property type="match status" value="1"/>
</dbReference>
<dbReference type="InterPro" id="IPR029063">
    <property type="entry name" value="SAM-dependent_MTases_sf"/>
</dbReference>
<gene>
    <name evidence="3" type="ORF">NKR19_g8821</name>
</gene>
<organism evidence="3 4">
    <name type="scientific">Coniochaeta hoffmannii</name>
    <dbReference type="NCBI Taxonomy" id="91930"/>
    <lineage>
        <taxon>Eukaryota</taxon>
        <taxon>Fungi</taxon>
        <taxon>Dikarya</taxon>
        <taxon>Ascomycota</taxon>
        <taxon>Pezizomycotina</taxon>
        <taxon>Sordariomycetes</taxon>
        <taxon>Sordariomycetidae</taxon>
        <taxon>Coniochaetales</taxon>
        <taxon>Coniochaetaceae</taxon>
        <taxon>Coniochaeta</taxon>
    </lineage>
</organism>